<dbReference type="Pfam" id="PF00535">
    <property type="entry name" value="Glycos_transf_2"/>
    <property type="match status" value="1"/>
</dbReference>
<keyword evidence="4" id="KW-0808">Transferase</keyword>
<dbReference type="AlphaFoldDB" id="A0A1I7HVX1"/>
<evidence type="ECO:0000256" key="2">
    <source>
        <dbReference type="PROSITE-ProRule" id="PRU00169"/>
    </source>
</evidence>
<evidence type="ECO:0000256" key="1">
    <source>
        <dbReference type="ARBA" id="ARBA00022553"/>
    </source>
</evidence>
<dbReference type="Gene3D" id="3.90.550.10">
    <property type="entry name" value="Spore Coat Polysaccharide Biosynthesis Protein SpsA, Chain A"/>
    <property type="match status" value="1"/>
</dbReference>
<dbReference type="PROSITE" id="PS50110">
    <property type="entry name" value="RESPONSE_REGULATORY"/>
    <property type="match status" value="1"/>
</dbReference>
<dbReference type="GO" id="GO:0000160">
    <property type="term" value="P:phosphorelay signal transduction system"/>
    <property type="evidence" value="ECO:0007669"/>
    <property type="project" value="InterPro"/>
</dbReference>
<gene>
    <name evidence="4" type="ORF">SAMN05216480_11174</name>
</gene>
<dbReference type="InterPro" id="IPR050595">
    <property type="entry name" value="Bact_response_regulator"/>
</dbReference>
<feature type="domain" description="Response regulatory" evidence="3">
    <location>
        <begin position="2"/>
        <end position="117"/>
    </location>
</feature>
<dbReference type="InterPro" id="IPR011006">
    <property type="entry name" value="CheY-like_superfamily"/>
</dbReference>
<dbReference type="STRING" id="1224947.SAMN05216480_11174"/>
<dbReference type="SUPFAM" id="SSF52172">
    <property type="entry name" value="CheY-like"/>
    <property type="match status" value="1"/>
</dbReference>
<dbReference type="PANTHER" id="PTHR44591:SF3">
    <property type="entry name" value="RESPONSE REGULATORY DOMAIN-CONTAINING PROTEIN"/>
    <property type="match status" value="1"/>
</dbReference>
<evidence type="ECO:0000259" key="3">
    <source>
        <dbReference type="PROSITE" id="PS50110"/>
    </source>
</evidence>
<protein>
    <submittedName>
        <fullName evidence="4">Glycosyl transferase family 2</fullName>
    </submittedName>
</protein>
<sequence>MKILAIDDQQLVLYPLKRQLTNLGFEIKTLVSSVEAIKVYETFLPDLVIVDMNMPTISGLDIIRYIREQKGDQIPILVLSGNTSEKLIIDSLKLGVYEYLRKPINIDELSAAVIKILGCPKENVKRSKIPTIIEKSCVGLVVPCHNVEDILINENFIDFIDTHSGFHLCFINDGSTDDTLNILYQLRKGRENHITICNYKTSVGKTEAIRLGMLYMAEFEDLNFVGFTYPEMLMDFSNFKELITEIENSDVNIVSSFYQNSVQKERLSSIINLMSYKTLGVKLNNVKSATSIMKRELVSCIFKRKFTCKKFFDYEIYLRLKQKFGKREMSNIIAEYSVNQSLESEKQNLTIKENIKVLIQLAEIIWDSRSPKEENDMTLI</sequence>
<dbReference type="GO" id="GO:0016740">
    <property type="term" value="F:transferase activity"/>
    <property type="evidence" value="ECO:0007669"/>
    <property type="project" value="UniProtKB-KW"/>
</dbReference>
<evidence type="ECO:0000313" key="4">
    <source>
        <dbReference type="EMBL" id="SFU64875.1"/>
    </source>
</evidence>
<dbReference type="OrthoDB" id="952827at2"/>
<dbReference type="Gene3D" id="3.40.50.2300">
    <property type="match status" value="1"/>
</dbReference>
<accession>A0A1I7HVX1</accession>
<dbReference type="PANTHER" id="PTHR44591">
    <property type="entry name" value="STRESS RESPONSE REGULATOR PROTEIN 1"/>
    <property type="match status" value="1"/>
</dbReference>
<keyword evidence="1 2" id="KW-0597">Phosphoprotein</keyword>
<dbReference type="Proteomes" id="UP000199138">
    <property type="component" value="Unassembled WGS sequence"/>
</dbReference>
<dbReference type="SUPFAM" id="SSF53448">
    <property type="entry name" value="Nucleotide-diphospho-sugar transferases"/>
    <property type="match status" value="1"/>
</dbReference>
<dbReference type="Pfam" id="PF00072">
    <property type="entry name" value="Response_reg"/>
    <property type="match status" value="1"/>
</dbReference>
<dbReference type="InterPro" id="IPR029044">
    <property type="entry name" value="Nucleotide-diphossugar_trans"/>
</dbReference>
<evidence type="ECO:0000313" key="5">
    <source>
        <dbReference type="Proteomes" id="UP000199138"/>
    </source>
</evidence>
<reference evidence="4 5" key="1">
    <citation type="submission" date="2016-10" db="EMBL/GenBank/DDBJ databases">
        <authorList>
            <person name="de Groot N.N."/>
        </authorList>
    </citation>
    <scope>NUCLEOTIDE SEQUENCE [LARGE SCALE GENOMIC DNA]</scope>
    <source>
        <strain evidence="4 5">CGMCC 1.12333</strain>
    </source>
</reference>
<dbReference type="InterPro" id="IPR001789">
    <property type="entry name" value="Sig_transdc_resp-reg_receiver"/>
</dbReference>
<dbReference type="EMBL" id="FPBK01000011">
    <property type="protein sequence ID" value="SFU64875.1"/>
    <property type="molecule type" value="Genomic_DNA"/>
</dbReference>
<dbReference type="InterPro" id="IPR001173">
    <property type="entry name" value="Glyco_trans_2-like"/>
</dbReference>
<organism evidence="4 5">
    <name type="scientific">Pustulibacterium marinum</name>
    <dbReference type="NCBI Taxonomy" id="1224947"/>
    <lineage>
        <taxon>Bacteria</taxon>
        <taxon>Pseudomonadati</taxon>
        <taxon>Bacteroidota</taxon>
        <taxon>Flavobacteriia</taxon>
        <taxon>Flavobacteriales</taxon>
        <taxon>Flavobacteriaceae</taxon>
        <taxon>Pustulibacterium</taxon>
    </lineage>
</organism>
<feature type="modified residue" description="4-aspartylphosphate" evidence="2">
    <location>
        <position position="51"/>
    </location>
</feature>
<name>A0A1I7HVX1_9FLAO</name>
<keyword evidence="5" id="KW-1185">Reference proteome</keyword>
<proteinExistence type="predicted"/>
<dbReference type="RefSeq" id="WP_093025738.1">
    <property type="nucleotide sequence ID" value="NZ_FPBK01000011.1"/>
</dbReference>
<dbReference type="SMART" id="SM00448">
    <property type="entry name" value="REC"/>
    <property type="match status" value="1"/>
</dbReference>